<dbReference type="InterPro" id="IPR051695">
    <property type="entry name" value="Phosphoglycerate_Mutase"/>
</dbReference>
<feature type="active site" description="Tele-phosphohistidine intermediate" evidence="2">
    <location>
        <position position="12"/>
    </location>
</feature>
<evidence type="ECO:0000256" key="3">
    <source>
        <dbReference type="PIRSR" id="PIRSR613078-2"/>
    </source>
</evidence>
<evidence type="ECO:0000256" key="2">
    <source>
        <dbReference type="PIRSR" id="PIRSR613078-1"/>
    </source>
</evidence>
<feature type="binding site" evidence="3">
    <location>
        <begin position="11"/>
        <end position="18"/>
    </location>
    <ligand>
        <name>substrate</name>
    </ligand>
</feature>
<dbReference type="GO" id="GO:0043456">
    <property type="term" value="P:regulation of pentose-phosphate shunt"/>
    <property type="evidence" value="ECO:0007669"/>
    <property type="project" value="TreeGrafter"/>
</dbReference>
<accession>A0A4R1QHS1</accession>
<dbReference type="InterPro" id="IPR013078">
    <property type="entry name" value="His_Pase_superF_clade-1"/>
</dbReference>
<dbReference type="InterPro" id="IPR029033">
    <property type="entry name" value="His_PPase_superfam"/>
</dbReference>
<dbReference type="Proteomes" id="UP000295658">
    <property type="component" value="Unassembled WGS sequence"/>
</dbReference>
<reference evidence="4 5" key="1">
    <citation type="submission" date="2019-03" db="EMBL/GenBank/DDBJ databases">
        <title>Genomic Encyclopedia of Type Strains, Phase IV (KMG-IV): sequencing the most valuable type-strain genomes for metagenomic binning, comparative biology and taxonomic classification.</title>
        <authorList>
            <person name="Goeker M."/>
        </authorList>
    </citation>
    <scope>NUCLEOTIDE SEQUENCE [LARGE SCALE GENOMIC DNA]</scope>
    <source>
        <strain evidence="4 5">DSM 24979</strain>
    </source>
</reference>
<keyword evidence="1" id="KW-0378">Hydrolase</keyword>
<feature type="binding site" evidence="3">
    <location>
        <position position="57"/>
    </location>
    <ligand>
        <name>substrate</name>
    </ligand>
</feature>
<evidence type="ECO:0000313" key="4">
    <source>
        <dbReference type="EMBL" id="TCL53119.1"/>
    </source>
</evidence>
<name>A0A4R1QHS1_9BACL</name>
<dbReference type="GO" id="GO:0045820">
    <property type="term" value="P:negative regulation of glycolytic process"/>
    <property type="evidence" value="ECO:0007669"/>
    <property type="project" value="TreeGrafter"/>
</dbReference>
<dbReference type="OrthoDB" id="9783269at2"/>
<dbReference type="SMART" id="SM00855">
    <property type="entry name" value="PGAM"/>
    <property type="match status" value="1"/>
</dbReference>
<dbReference type="Pfam" id="PF00300">
    <property type="entry name" value="His_Phos_1"/>
    <property type="match status" value="1"/>
</dbReference>
<gene>
    <name evidence="4" type="ORF">EDD69_101126</name>
</gene>
<dbReference type="GO" id="GO:0005829">
    <property type="term" value="C:cytosol"/>
    <property type="evidence" value="ECO:0007669"/>
    <property type="project" value="TreeGrafter"/>
</dbReference>
<dbReference type="EMBL" id="SLUL01000001">
    <property type="protein sequence ID" value="TCL53119.1"/>
    <property type="molecule type" value="Genomic_DNA"/>
</dbReference>
<dbReference type="GO" id="GO:0004331">
    <property type="term" value="F:fructose-2,6-bisphosphate 2-phosphatase activity"/>
    <property type="evidence" value="ECO:0007669"/>
    <property type="project" value="TreeGrafter"/>
</dbReference>
<feature type="active site" description="Proton donor/acceptor" evidence="2">
    <location>
        <position position="79"/>
    </location>
</feature>
<dbReference type="PANTHER" id="PTHR46517">
    <property type="entry name" value="FRUCTOSE-2,6-BISPHOSPHATASE TIGAR"/>
    <property type="match status" value="1"/>
</dbReference>
<evidence type="ECO:0000313" key="5">
    <source>
        <dbReference type="Proteomes" id="UP000295658"/>
    </source>
</evidence>
<evidence type="ECO:0000256" key="1">
    <source>
        <dbReference type="ARBA" id="ARBA00022801"/>
    </source>
</evidence>
<organism evidence="4 5">
    <name type="scientific">Thermolongibacillus altinsuensis</name>
    <dbReference type="NCBI Taxonomy" id="575256"/>
    <lineage>
        <taxon>Bacteria</taxon>
        <taxon>Bacillati</taxon>
        <taxon>Bacillota</taxon>
        <taxon>Bacilli</taxon>
        <taxon>Bacillales</taxon>
        <taxon>Anoxybacillaceae</taxon>
        <taxon>Thermolongibacillus</taxon>
    </lineage>
</organism>
<protein>
    <submittedName>
        <fullName evidence="4">Alpha-ribazole phosphatase</fullName>
    </submittedName>
</protein>
<comment type="caution">
    <text evidence="4">The sequence shown here is derived from an EMBL/GenBank/DDBJ whole genome shotgun (WGS) entry which is preliminary data.</text>
</comment>
<dbReference type="SUPFAM" id="SSF53254">
    <property type="entry name" value="Phosphoglycerate mutase-like"/>
    <property type="match status" value="1"/>
</dbReference>
<keyword evidence="5" id="KW-1185">Reference proteome</keyword>
<dbReference type="Gene3D" id="3.40.50.1240">
    <property type="entry name" value="Phosphoglycerate mutase-like"/>
    <property type="match status" value="1"/>
</dbReference>
<proteinExistence type="predicted"/>
<sequence>MVHHVAITFIRHGITAENEAKQYIGWTDVPLSEKGMKQLKTGSYPTVDFVITSDLLRCHQTARCLFPHLRVEQCEHWRELHFGEFEGKTYEELKAVDSYGRWLADPFGVAPPNGESFLDFQKRIEQGIEKTLSFFSASVRHIAVVTHGGPIRYILSRYAPETRSFWEWSVPFGGGFTLYSTLERWRRRERCISLAAVPFKESENG</sequence>
<dbReference type="AlphaFoldDB" id="A0A4R1QHS1"/>
<dbReference type="CDD" id="cd07067">
    <property type="entry name" value="HP_PGM_like"/>
    <property type="match status" value="1"/>
</dbReference>
<dbReference type="PANTHER" id="PTHR46517:SF1">
    <property type="entry name" value="FRUCTOSE-2,6-BISPHOSPHATASE TIGAR"/>
    <property type="match status" value="1"/>
</dbReference>
<dbReference type="RefSeq" id="WP_132947031.1">
    <property type="nucleotide sequence ID" value="NZ_SLUL01000001.1"/>
</dbReference>